<evidence type="ECO:0000256" key="8">
    <source>
        <dbReference type="ARBA" id="ARBA00023170"/>
    </source>
</evidence>
<dbReference type="FunFam" id="3.30.200.20:FF:000162">
    <property type="entry name" value="Adenine nucleotide alpha hydrolase-like domain kinase"/>
    <property type="match status" value="1"/>
</dbReference>
<accession>A0A251S270</accession>
<dbReference type="InterPro" id="IPR038408">
    <property type="entry name" value="GNK2_sf"/>
</dbReference>
<dbReference type="InterPro" id="IPR011009">
    <property type="entry name" value="Kinase-like_dom_sf"/>
</dbReference>
<feature type="transmembrane region" description="Helical" evidence="11">
    <location>
        <begin position="272"/>
        <end position="295"/>
    </location>
</feature>
<dbReference type="InterPro" id="IPR008271">
    <property type="entry name" value="Ser/Thr_kinase_AS"/>
</dbReference>
<keyword evidence="17" id="KW-1185">Reference proteome</keyword>
<keyword evidence="6" id="KW-0418">Kinase</keyword>
<keyword evidence="9" id="KW-0325">Glycoprotein</keyword>
<keyword evidence="3 12" id="KW-0732">Signal</keyword>
<keyword evidence="11" id="KW-1133">Transmembrane helix</keyword>
<dbReference type="OMA" id="YALAYCI"/>
<dbReference type="CDD" id="cd23509">
    <property type="entry name" value="Gnk2-like"/>
    <property type="match status" value="2"/>
</dbReference>
<keyword evidence="2 15" id="KW-0808">Transferase</keyword>
<dbReference type="InterPro" id="IPR017441">
    <property type="entry name" value="Protein_kinase_ATP_BS"/>
</dbReference>
<keyword evidence="1" id="KW-0723">Serine/threonine-protein kinase</keyword>
<evidence type="ECO:0000256" key="7">
    <source>
        <dbReference type="ARBA" id="ARBA00022840"/>
    </source>
</evidence>
<evidence type="ECO:0000313" key="15">
    <source>
        <dbReference type="EMBL" id="KAF5798367.1"/>
    </source>
</evidence>
<dbReference type="PROSITE" id="PS00108">
    <property type="entry name" value="PROTEIN_KINASE_ST"/>
    <property type="match status" value="1"/>
</dbReference>
<organism evidence="16 17">
    <name type="scientific">Helianthus annuus</name>
    <name type="common">Common sunflower</name>
    <dbReference type="NCBI Taxonomy" id="4232"/>
    <lineage>
        <taxon>Eukaryota</taxon>
        <taxon>Viridiplantae</taxon>
        <taxon>Streptophyta</taxon>
        <taxon>Embryophyta</taxon>
        <taxon>Tracheophyta</taxon>
        <taxon>Spermatophyta</taxon>
        <taxon>Magnoliopsida</taxon>
        <taxon>eudicotyledons</taxon>
        <taxon>Gunneridae</taxon>
        <taxon>Pentapetalae</taxon>
        <taxon>asterids</taxon>
        <taxon>campanulids</taxon>
        <taxon>Asterales</taxon>
        <taxon>Asteraceae</taxon>
        <taxon>Asteroideae</taxon>
        <taxon>Heliantheae alliance</taxon>
        <taxon>Heliantheae</taxon>
        <taxon>Helianthus</taxon>
    </lineage>
</organism>
<keyword evidence="7 10" id="KW-0067">ATP-binding</keyword>
<dbReference type="AlphaFoldDB" id="A0A251S270"/>
<keyword evidence="11" id="KW-0812">Transmembrane</keyword>
<dbReference type="Gene3D" id="3.30.200.20">
    <property type="entry name" value="Phosphorylase Kinase, domain 1"/>
    <property type="match status" value="1"/>
</dbReference>
<dbReference type="InterPro" id="IPR002902">
    <property type="entry name" value="GNK2"/>
</dbReference>
<dbReference type="InterPro" id="IPR000719">
    <property type="entry name" value="Prot_kinase_dom"/>
</dbReference>
<evidence type="ECO:0000256" key="6">
    <source>
        <dbReference type="ARBA" id="ARBA00022777"/>
    </source>
</evidence>
<dbReference type="PROSITE" id="PS00107">
    <property type="entry name" value="PROTEIN_KINASE_ATP"/>
    <property type="match status" value="1"/>
</dbReference>
<keyword evidence="4" id="KW-0677">Repeat</keyword>
<feature type="chain" id="PRO_5041059467" evidence="12">
    <location>
        <begin position="29"/>
        <end position="627"/>
    </location>
</feature>
<keyword evidence="5 10" id="KW-0547">Nucleotide-binding</keyword>
<evidence type="ECO:0000256" key="4">
    <source>
        <dbReference type="ARBA" id="ARBA00022737"/>
    </source>
</evidence>
<dbReference type="InterPro" id="IPR052059">
    <property type="entry name" value="CR_Ser/Thr_kinase"/>
</dbReference>
<gene>
    <name evidence="16" type="ORF">HannXRQ_Chr16g0525951</name>
    <name evidence="15" type="ORF">HanXRQr2_Chr07g0292101</name>
</gene>
<dbReference type="Proteomes" id="UP000215914">
    <property type="component" value="Chromosome 16"/>
</dbReference>
<dbReference type="PROSITE" id="PS50011">
    <property type="entry name" value="PROTEIN_KINASE_DOM"/>
    <property type="match status" value="1"/>
</dbReference>
<dbReference type="Pfam" id="PF00069">
    <property type="entry name" value="Pkinase"/>
    <property type="match status" value="1"/>
</dbReference>
<evidence type="ECO:0000256" key="11">
    <source>
        <dbReference type="SAM" id="Phobius"/>
    </source>
</evidence>
<evidence type="ECO:0000256" key="9">
    <source>
        <dbReference type="ARBA" id="ARBA00023180"/>
    </source>
</evidence>
<dbReference type="PANTHER" id="PTHR47973">
    <property type="entry name" value="CYSTEINE-RICH RECEPTOR-LIKE PROTEIN KINASE 3"/>
    <property type="match status" value="1"/>
</dbReference>
<dbReference type="Pfam" id="PF01657">
    <property type="entry name" value="Stress-antifung"/>
    <property type="match status" value="2"/>
</dbReference>
<evidence type="ECO:0000313" key="17">
    <source>
        <dbReference type="Proteomes" id="UP000215914"/>
    </source>
</evidence>
<dbReference type="GO" id="GO:0005524">
    <property type="term" value="F:ATP binding"/>
    <property type="evidence" value="ECO:0007669"/>
    <property type="project" value="UniProtKB-UniRule"/>
</dbReference>
<evidence type="ECO:0000256" key="12">
    <source>
        <dbReference type="SAM" id="SignalP"/>
    </source>
</evidence>
<evidence type="ECO:0000256" key="1">
    <source>
        <dbReference type="ARBA" id="ARBA00022527"/>
    </source>
</evidence>
<dbReference type="Gene3D" id="3.30.430.20">
    <property type="entry name" value="Gnk2 domain, C-X8-C-X2-C motif"/>
    <property type="match status" value="2"/>
</dbReference>
<dbReference type="SUPFAM" id="SSF56112">
    <property type="entry name" value="Protein kinase-like (PK-like)"/>
    <property type="match status" value="1"/>
</dbReference>
<name>A0A251S270_HELAN</name>
<dbReference type="CDD" id="cd14066">
    <property type="entry name" value="STKc_IRAK"/>
    <property type="match status" value="1"/>
</dbReference>
<reference evidence="15" key="3">
    <citation type="submission" date="2020-06" db="EMBL/GenBank/DDBJ databases">
        <title>Helianthus annuus Genome sequencing and assembly Release 2.</title>
        <authorList>
            <person name="Gouzy J."/>
            <person name="Langlade N."/>
            <person name="Munos S."/>
        </authorList>
    </citation>
    <scope>NUCLEOTIDE SEQUENCE</scope>
    <source>
        <tissue evidence="15">Leaves</tissue>
    </source>
</reference>
<reference evidence="16" key="2">
    <citation type="submission" date="2017-02" db="EMBL/GenBank/DDBJ databases">
        <title>Sunflower complete genome.</title>
        <authorList>
            <person name="Langlade N."/>
            <person name="Munos S."/>
        </authorList>
    </citation>
    <scope>NUCLEOTIDE SEQUENCE [LARGE SCALE GENOMIC DNA]</scope>
    <source>
        <tissue evidence="16">Leaves</tissue>
    </source>
</reference>
<evidence type="ECO:0000259" key="13">
    <source>
        <dbReference type="PROSITE" id="PS50011"/>
    </source>
</evidence>
<sequence length="627" mass="69960">MTRWWSLRWRMAVVATVFIVFLTNPVRSQPQTNVLTQSCSQVNVINFQIFISNLNDTYRDIRRQLSNNNTYFATSNVASNSEPVYVMAQCRKYMSTSDCVRCFDFAASSIRSCSTFNGARLVLDGCFLRYESSPFNDQTTLPGENKVLCDNSTSSGQSVFETTMDGLLSNLSIATPNINGFYAAATTPVVGTNTTTAYAIAQCVETVTPDSCKSCLQAAYANIRSCTTDASNGRAVNLGCFMRYSNTAFFRNNQTFDIAPFLRVGSSSNKVVIIKGVVGGVGGVIILLIVILWWYGRSKRTTPGGGATEVKDSKDYSYIDLKKATNDFGDENKLGEGGFGEVYKAILDDNKVVAVKKLKVGHTGAKTGFENEILLISQIRHRNLLGLLGWCSEGSNLLLVLEYMPNGSLERFLWGERKGTLNWRKRYDIILGIARGLAHLHKEFHVKIVHRDIKSSNILLDDDFHPKIADFGLARFQPEDQSQVITKFVGTLGYTAPEYVRYGALSDKVDTFSFGIVILEIISGRRCTNENFDGPSTDHLLEHAWKLYENQKIVMLVDETMNVNPDEEKHVMKIIEIALLCTQSPASKRPTMSEVVLMLSNDPSYEERQLTRPTLPDQNRRIHIGSS</sequence>
<dbReference type="EMBL" id="MNCJ02000322">
    <property type="protein sequence ID" value="KAF5798367.1"/>
    <property type="molecule type" value="Genomic_DNA"/>
</dbReference>
<feature type="domain" description="Gnk2-homologous" evidence="14">
    <location>
        <begin position="142"/>
        <end position="249"/>
    </location>
</feature>
<feature type="domain" description="Protein kinase" evidence="13">
    <location>
        <begin position="328"/>
        <end position="580"/>
    </location>
</feature>
<evidence type="ECO:0000256" key="5">
    <source>
        <dbReference type="ARBA" id="ARBA00022741"/>
    </source>
</evidence>
<protein>
    <submittedName>
        <fullName evidence="16">Putative gnk2-like domain-containing protein</fullName>
    </submittedName>
</protein>
<dbReference type="GO" id="GO:0004674">
    <property type="term" value="F:protein serine/threonine kinase activity"/>
    <property type="evidence" value="ECO:0000318"/>
    <property type="project" value="GO_Central"/>
</dbReference>
<feature type="domain" description="Gnk2-homologous" evidence="14">
    <location>
        <begin position="32"/>
        <end position="135"/>
    </location>
</feature>
<evidence type="ECO:0000259" key="14">
    <source>
        <dbReference type="PROSITE" id="PS51473"/>
    </source>
</evidence>
<evidence type="ECO:0000313" key="16">
    <source>
        <dbReference type="EMBL" id="OTF92805.1"/>
    </source>
</evidence>
<dbReference type="FunFam" id="1.10.510.10:FF:000336">
    <property type="entry name" value="Cysteine-rich receptor-like protein kinase 2"/>
    <property type="match status" value="1"/>
</dbReference>
<dbReference type="InParanoid" id="A0A251S270"/>
<dbReference type="OrthoDB" id="4062651at2759"/>
<dbReference type="Gene3D" id="1.10.510.10">
    <property type="entry name" value="Transferase(Phosphotransferase) domain 1"/>
    <property type="match status" value="1"/>
</dbReference>
<dbReference type="EMBL" id="CM007905">
    <property type="protein sequence ID" value="OTF92805.1"/>
    <property type="molecule type" value="Genomic_DNA"/>
</dbReference>
<evidence type="ECO:0000256" key="3">
    <source>
        <dbReference type="ARBA" id="ARBA00022729"/>
    </source>
</evidence>
<reference evidence="15 17" key="1">
    <citation type="journal article" date="2017" name="Nature">
        <title>The sunflower genome provides insights into oil metabolism, flowering and Asterid evolution.</title>
        <authorList>
            <person name="Badouin H."/>
            <person name="Gouzy J."/>
            <person name="Grassa C.J."/>
            <person name="Murat F."/>
            <person name="Staton S.E."/>
            <person name="Cottret L."/>
            <person name="Lelandais-Briere C."/>
            <person name="Owens G.L."/>
            <person name="Carrere S."/>
            <person name="Mayjonade B."/>
            <person name="Legrand L."/>
            <person name="Gill N."/>
            <person name="Kane N.C."/>
            <person name="Bowers J.E."/>
            <person name="Hubner S."/>
            <person name="Bellec A."/>
            <person name="Berard A."/>
            <person name="Berges H."/>
            <person name="Blanchet N."/>
            <person name="Boniface M.C."/>
            <person name="Brunel D."/>
            <person name="Catrice O."/>
            <person name="Chaidir N."/>
            <person name="Claudel C."/>
            <person name="Donnadieu C."/>
            <person name="Faraut T."/>
            <person name="Fievet G."/>
            <person name="Helmstetter N."/>
            <person name="King M."/>
            <person name="Knapp S.J."/>
            <person name="Lai Z."/>
            <person name="Le Paslier M.C."/>
            <person name="Lippi Y."/>
            <person name="Lorenzon L."/>
            <person name="Mandel J.R."/>
            <person name="Marage G."/>
            <person name="Marchand G."/>
            <person name="Marquand E."/>
            <person name="Bret-Mestries E."/>
            <person name="Morien E."/>
            <person name="Nambeesan S."/>
            <person name="Nguyen T."/>
            <person name="Pegot-Espagnet P."/>
            <person name="Pouilly N."/>
            <person name="Raftis F."/>
            <person name="Sallet E."/>
            <person name="Schiex T."/>
            <person name="Thomas J."/>
            <person name="Vandecasteele C."/>
            <person name="Vares D."/>
            <person name="Vear F."/>
            <person name="Vautrin S."/>
            <person name="Crespi M."/>
            <person name="Mangin B."/>
            <person name="Burke J.M."/>
            <person name="Salse J."/>
            <person name="Munos S."/>
            <person name="Vincourt P."/>
            <person name="Rieseberg L.H."/>
            <person name="Langlade N.B."/>
        </authorList>
    </citation>
    <scope>NUCLEOTIDE SEQUENCE [LARGE SCALE GENOMIC DNA]</scope>
    <source>
        <strain evidence="17">cv. SF193</strain>
        <tissue evidence="15">Leaves</tissue>
    </source>
</reference>
<dbReference type="PROSITE" id="PS51473">
    <property type="entry name" value="GNK2"/>
    <property type="match status" value="2"/>
</dbReference>
<feature type="signal peptide" evidence="12">
    <location>
        <begin position="1"/>
        <end position="28"/>
    </location>
</feature>
<evidence type="ECO:0000256" key="2">
    <source>
        <dbReference type="ARBA" id="ARBA00022679"/>
    </source>
</evidence>
<proteinExistence type="predicted"/>
<dbReference type="SMART" id="SM00220">
    <property type="entry name" value="S_TKc"/>
    <property type="match status" value="1"/>
</dbReference>
<keyword evidence="11" id="KW-0472">Membrane</keyword>
<dbReference type="Gramene" id="mRNA:HanXRQr2_Chr07g0292101">
    <property type="protein sequence ID" value="mRNA:HanXRQr2_Chr07g0292101"/>
    <property type="gene ID" value="HanXRQr2_Chr07g0292101"/>
</dbReference>
<evidence type="ECO:0000256" key="10">
    <source>
        <dbReference type="PROSITE-ProRule" id="PRU10141"/>
    </source>
</evidence>
<feature type="binding site" evidence="10">
    <location>
        <position position="357"/>
    </location>
    <ligand>
        <name>ATP</name>
        <dbReference type="ChEBI" id="CHEBI:30616"/>
    </ligand>
</feature>
<keyword evidence="8" id="KW-0675">Receptor</keyword>